<proteinExistence type="predicted"/>
<feature type="compositionally biased region" description="Low complexity" evidence="1">
    <location>
        <begin position="1"/>
        <end position="22"/>
    </location>
</feature>
<dbReference type="EMBL" id="WIXE01010263">
    <property type="protein sequence ID" value="KAK5977708.1"/>
    <property type="molecule type" value="Genomic_DNA"/>
</dbReference>
<name>A0AAN8G6A6_TRICO</name>
<gene>
    <name evidence="2" type="ORF">GCK32_022908</name>
</gene>
<protein>
    <submittedName>
        <fullName evidence="2">Uncharacterized protein</fullName>
    </submittedName>
</protein>
<evidence type="ECO:0000256" key="1">
    <source>
        <dbReference type="SAM" id="MobiDB-lite"/>
    </source>
</evidence>
<comment type="caution">
    <text evidence="2">The sequence shown here is derived from an EMBL/GenBank/DDBJ whole genome shotgun (WGS) entry which is preliminary data.</text>
</comment>
<organism evidence="2 3">
    <name type="scientific">Trichostrongylus colubriformis</name>
    <name type="common">Black scour worm</name>
    <dbReference type="NCBI Taxonomy" id="6319"/>
    <lineage>
        <taxon>Eukaryota</taxon>
        <taxon>Metazoa</taxon>
        <taxon>Ecdysozoa</taxon>
        <taxon>Nematoda</taxon>
        <taxon>Chromadorea</taxon>
        <taxon>Rhabditida</taxon>
        <taxon>Rhabditina</taxon>
        <taxon>Rhabditomorpha</taxon>
        <taxon>Strongyloidea</taxon>
        <taxon>Trichostrongylidae</taxon>
        <taxon>Trichostrongylus</taxon>
    </lineage>
</organism>
<dbReference type="AlphaFoldDB" id="A0AAN8G6A6"/>
<keyword evidence="3" id="KW-1185">Reference proteome</keyword>
<dbReference type="Proteomes" id="UP001331761">
    <property type="component" value="Unassembled WGS sequence"/>
</dbReference>
<accession>A0AAN8G6A6</accession>
<evidence type="ECO:0000313" key="2">
    <source>
        <dbReference type="EMBL" id="KAK5977708.1"/>
    </source>
</evidence>
<evidence type="ECO:0000313" key="3">
    <source>
        <dbReference type="Proteomes" id="UP001331761"/>
    </source>
</evidence>
<reference evidence="2 3" key="1">
    <citation type="submission" date="2019-10" db="EMBL/GenBank/DDBJ databases">
        <title>Assembly and Annotation for the nematode Trichostrongylus colubriformis.</title>
        <authorList>
            <person name="Martin J."/>
        </authorList>
    </citation>
    <scope>NUCLEOTIDE SEQUENCE [LARGE SCALE GENOMIC DNA]</scope>
    <source>
        <strain evidence="2">G859</strain>
        <tissue evidence="2">Whole worm</tissue>
    </source>
</reference>
<sequence>MTPPATSSCSSSTRMTMHRTSSVHQKSKFLRMSSAAPSSHDSLSPIVTQVIMQGKGVPRVWFYLAILVAATIPGTRAINDLSLPFGLDTSLAKSRFSTYVSPQERAIQVFVMKNISEDTPIGTVLDTFKAHDPSLPTFNYT</sequence>
<feature type="region of interest" description="Disordered" evidence="1">
    <location>
        <begin position="1"/>
        <end position="28"/>
    </location>
</feature>